<dbReference type="AlphaFoldDB" id="A0A8A4TQW4"/>
<dbReference type="KEGG" id="scor:J3U87_03350"/>
<dbReference type="PROSITE" id="PS52016">
    <property type="entry name" value="TONB_DEPENDENT_REC_3"/>
    <property type="match status" value="1"/>
</dbReference>
<evidence type="ECO:0000256" key="11">
    <source>
        <dbReference type="RuleBase" id="RU003357"/>
    </source>
</evidence>
<dbReference type="InterPro" id="IPR036942">
    <property type="entry name" value="Beta-barrel_TonB_sf"/>
</dbReference>
<keyword evidence="8 15" id="KW-0675">Receptor</keyword>
<evidence type="ECO:0000259" key="13">
    <source>
        <dbReference type="Pfam" id="PF00593"/>
    </source>
</evidence>
<keyword evidence="4 10" id="KW-0812">Transmembrane</keyword>
<proteinExistence type="inferred from homology"/>
<evidence type="ECO:0000256" key="7">
    <source>
        <dbReference type="ARBA" id="ARBA00023136"/>
    </source>
</evidence>
<keyword evidence="6 11" id="KW-0798">TonB box</keyword>
<comment type="similarity">
    <text evidence="10 11">Belongs to the TonB-dependent receptor family.</text>
</comment>
<feature type="domain" description="TonB-dependent receptor-like beta-barrel" evidence="13">
    <location>
        <begin position="238"/>
        <end position="668"/>
    </location>
</feature>
<dbReference type="GO" id="GO:0009279">
    <property type="term" value="C:cell outer membrane"/>
    <property type="evidence" value="ECO:0007669"/>
    <property type="project" value="UniProtKB-SubCell"/>
</dbReference>
<dbReference type="RefSeq" id="WP_237381611.1">
    <property type="nucleotide sequence ID" value="NZ_CP071793.1"/>
</dbReference>
<feature type="domain" description="TonB-dependent receptor plug" evidence="14">
    <location>
        <begin position="42"/>
        <end position="158"/>
    </location>
</feature>
<gene>
    <name evidence="15" type="ORF">J3U87_03350</name>
</gene>
<evidence type="ECO:0000259" key="14">
    <source>
        <dbReference type="Pfam" id="PF07715"/>
    </source>
</evidence>
<feature type="compositionally biased region" description="Pro residues" evidence="12">
    <location>
        <begin position="578"/>
        <end position="592"/>
    </location>
</feature>
<evidence type="ECO:0000256" key="3">
    <source>
        <dbReference type="ARBA" id="ARBA00022452"/>
    </source>
</evidence>
<evidence type="ECO:0000256" key="9">
    <source>
        <dbReference type="ARBA" id="ARBA00023237"/>
    </source>
</evidence>
<dbReference type="InterPro" id="IPR000531">
    <property type="entry name" value="Beta-barrel_TonB"/>
</dbReference>
<dbReference type="InterPro" id="IPR012910">
    <property type="entry name" value="Plug_dom"/>
</dbReference>
<keyword evidence="7 10" id="KW-0472">Membrane</keyword>
<organism evidence="15 16">
    <name type="scientific">Sulfidibacter corallicola</name>
    <dbReference type="NCBI Taxonomy" id="2818388"/>
    <lineage>
        <taxon>Bacteria</taxon>
        <taxon>Pseudomonadati</taxon>
        <taxon>Acidobacteriota</taxon>
        <taxon>Holophagae</taxon>
        <taxon>Acanthopleuribacterales</taxon>
        <taxon>Acanthopleuribacteraceae</taxon>
        <taxon>Sulfidibacter</taxon>
    </lineage>
</organism>
<dbReference type="Gene3D" id="2.40.170.20">
    <property type="entry name" value="TonB-dependent receptor, beta-barrel domain"/>
    <property type="match status" value="1"/>
</dbReference>
<dbReference type="PANTHER" id="PTHR30069:SF29">
    <property type="entry name" value="HEMOGLOBIN AND HEMOGLOBIN-HAPTOGLOBIN-BINDING PROTEIN 1-RELATED"/>
    <property type="match status" value="1"/>
</dbReference>
<dbReference type="InterPro" id="IPR037066">
    <property type="entry name" value="Plug_dom_sf"/>
</dbReference>
<evidence type="ECO:0000256" key="2">
    <source>
        <dbReference type="ARBA" id="ARBA00022448"/>
    </source>
</evidence>
<feature type="region of interest" description="Disordered" evidence="12">
    <location>
        <begin position="561"/>
        <end position="592"/>
    </location>
</feature>
<dbReference type="InterPro" id="IPR039426">
    <property type="entry name" value="TonB-dep_rcpt-like"/>
</dbReference>
<reference evidence="15" key="1">
    <citation type="submission" date="2021-03" db="EMBL/GenBank/DDBJ databases">
        <title>Acanthopleuribacteraceae sp. M133.</title>
        <authorList>
            <person name="Wang G."/>
        </authorList>
    </citation>
    <scope>NUCLEOTIDE SEQUENCE</scope>
    <source>
        <strain evidence="15">M133</strain>
    </source>
</reference>
<dbReference type="GO" id="GO:0044718">
    <property type="term" value="P:siderophore transmembrane transport"/>
    <property type="evidence" value="ECO:0007669"/>
    <property type="project" value="TreeGrafter"/>
</dbReference>
<evidence type="ECO:0000313" key="16">
    <source>
        <dbReference type="Proteomes" id="UP000663929"/>
    </source>
</evidence>
<keyword evidence="3 10" id="KW-1134">Transmembrane beta strand</keyword>
<dbReference type="EMBL" id="CP071793">
    <property type="protein sequence ID" value="QTD51482.1"/>
    <property type="molecule type" value="Genomic_DNA"/>
</dbReference>
<protein>
    <submittedName>
        <fullName evidence="15">TonB-dependent receptor</fullName>
    </submittedName>
</protein>
<accession>A0A8A4TQW4</accession>
<evidence type="ECO:0000256" key="6">
    <source>
        <dbReference type="ARBA" id="ARBA00023077"/>
    </source>
</evidence>
<sequence>MSFGAFAVDLEEDMGDLMDLSLEELLNVTVVSASKKEENPFEAPLSVSVVTREEMNKAGATSWGEALRLLPGLVVREQSSGNYDIHVRGFDNVPPNSQLPFLANTLTLVMIDNRIVYNYFAGGTFWETLPVSLLEVDRIEVVRGPASPLYGPNAVAGVIHIITRKAEKDGFAFNANLEGGEDNTQLASLWAQYKAPTWSWLATANRTVRDRAESVYYSLVQGVIVDDALDLVVFDTGEPAPENPQRFPDQDLAQDNTAANIAFDFEPNEDWQFGVRLGFEDSEVQKAYFENGVTPLNTAVSETAYLDFTAKGKGFSAQVSYMDGDQEALGVNGWKWDFNTVDVVLEYDHEFNDRFTLRPGLSYRKATYDGVFIKGERDITTVAGSLRADYRPTDKWRLIGALRADQYDTPDTTELSAQVAISYTARENVHWRFSYGRSSRAPFMLDIFQDTAFSTPGGLLFELLGNENLDPLVTNSFEVGFRYKPNSSSQFEAEVFQATNENYSDVQLLFAGPDGEFFRTTGQFANLPVEPTLTGLTLSYSRSVGAKSYIRTYLTFTDTEIDDHILPPTETPGGGPGDGPPPDGPPPGPPPVVLVDLDEGATPEYYGGLIYDYTYKKWSFNLNLYAFDGHPLSNVIDSDQIESKVIANTKLMYRFAKSGEVYLNVRNLNDDDGNEFLFTDEIGRKILAGINLHF</sequence>
<dbReference type="PANTHER" id="PTHR30069">
    <property type="entry name" value="TONB-DEPENDENT OUTER MEMBRANE RECEPTOR"/>
    <property type="match status" value="1"/>
</dbReference>
<evidence type="ECO:0000256" key="1">
    <source>
        <dbReference type="ARBA" id="ARBA00004571"/>
    </source>
</evidence>
<keyword evidence="2 10" id="KW-0813">Transport</keyword>
<dbReference type="Proteomes" id="UP000663929">
    <property type="component" value="Chromosome"/>
</dbReference>
<evidence type="ECO:0000256" key="4">
    <source>
        <dbReference type="ARBA" id="ARBA00022692"/>
    </source>
</evidence>
<evidence type="ECO:0000256" key="8">
    <source>
        <dbReference type="ARBA" id="ARBA00023170"/>
    </source>
</evidence>
<name>A0A8A4TQW4_SULCO</name>
<keyword evidence="16" id="KW-1185">Reference proteome</keyword>
<dbReference type="Gene3D" id="2.170.130.10">
    <property type="entry name" value="TonB-dependent receptor, plug domain"/>
    <property type="match status" value="1"/>
</dbReference>
<evidence type="ECO:0000256" key="12">
    <source>
        <dbReference type="SAM" id="MobiDB-lite"/>
    </source>
</evidence>
<evidence type="ECO:0000313" key="15">
    <source>
        <dbReference type="EMBL" id="QTD51482.1"/>
    </source>
</evidence>
<dbReference type="SUPFAM" id="SSF56935">
    <property type="entry name" value="Porins"/>
    <property type="match status" value="1"/>
</dbReference>
<dbReference type="GO" id="GO:0015344">
    <property type="term" value="F:siderophore uptake transmembrane transporter activity"/>
    <property type="evidence" value="ECO:0007669"/>
    <property type="project" value="TreeGrafter"/>
</dbReference>
<dbReference type="Pfam" id="PF07715">
    <property type="entry name" value="Plug"/>
    <property type="match status" value="1"/>
</dbReference>
<dbReference type="Pfam" id="PF00593">
    <property type="entry name" value="TonB_dep_Rec_b-barrel"/>
    <property type="match status" value="1"/>
</dbReference>
<keyword evidence="5" id="KW-0732">Signal</keyword>
<evidence type="ECO:0000256" key="10">
    <source>
        <dbReference type="PROSITE-ProRule" id="PRU01360"/>
    </source>
</evidence>
<comment type="subcellular location">
    <subcellularLocation>
        <location evidence="1 10">Cell outer membrane</location>
        <topology evidence="1 10">Multi-pass membrane protein</topology>
    </subcellularLocation>
</comment>
<keyword evidence="9 10" id="KW-0998">Cell outer membrane</keyword>
<evidence type="ECO:0000256" key="5">
    <source>
        <dbReference type="ARBA" id="ARBA00022729"/>
    </source>
</evidence>